<organism evidence="1 2">
    <name type="scientific">Lentinula aciculospora</name>
    <dbReference type="NCBI Taxonomy" id="153920"/>
    <lineage>
        <taxon>Eukaryota</taxon>
        <taxon>Fungi</taxon>
        <taxon>Dikarya</taxon>
        <taxon>Basidiomycota</taxon>
        <taxon>Agaricomycotina</taxon>
        <taxon>Agaricomycetes</taxon>
        <taxon>Agaricomycetidae</taxon>
        <taxon>Agaricales</taxon>
        <taxon>Marasmiineae</taxon>
        <taxon>Omphalotaceae</taxon>
        <taxon>Lentinula</taxon>
    </lineage>
</organism>
<gene>
    <name evidence="1" type="ORF">J3R30DRAFT_3873763</name>
</gene>
<evidence type="ECO:0000313" key="1">
    <source>
        <dbReference type="EMBL" id="KAJ4480071.1"/>
    </source>
</evidence>
<sequence length="541" mass="61276">LYVLGWLTTIRAAQFVLQKPELDSNSDWDFDIGPSQNDTANLVFNTVHSLSMGWPNRRYRNGHTIVPGIIPTGTLLYHGRGDPVIPATPEWTALDFELSTLYCGLLSTDNKACWHLTLVVERPLKILHFDGYSGLKLPGSGTLDSQDILAWGKVVPDRYQDEPQRIVDLCRWGQRFAIDGFMRLELTICLPSEIMLCDFSAGLRVESMLHINVPYIPPSPNCSSHLSSPCQTTRPPRMELGVPLDTFGMGELLASKRVDEYPGETRVQLDLHRLVSFYDPRLAPSLVSRRFGQHRLQHRILGISHSDIGNIKLQVEEELATEKWKNPAHGVDWSPLFHTVVQRYAARLELIQFDLNSTDCSLESLSSTLRATFLQLRGMLQPYDLATARPIIEEFSDDINWAATIFKACTTAYPPLISTFLSLTPSEELMLSALKTTNREICRIITKIWADGVNYRLESPLGTRGSIMHLRTIYERWKQNVDALMVWLDWSAWLRCKPTCSSDEMCYLPMSPYLVPGADPADDWLTQAHDPQPACIPKHSR</sequence>
<dbReference type="Proteomes" id="UP001150266">
    <property type="component" value="Unassembled WGS sequence"/>
</dbReference>
<name>A0A9W9DQH3_9AGAR</name>
<keyword evidence="2" id="KW-1185">Reference proteome</keyword>
<proteinExistence type="predicted"/>
<dbReference type="PANTHER" id="PTHR35204:SF1">
    <property type="entry name" value="ENTEROTOXIN"/>
    <property type="match status" value="1"/>
</dbReference>
<dbReference type="AlphaFoldDB" id="A0A9W9DQH3"/>
<dbReference type="EMBL" id="JAOTPV010000007">
    <property type="protein sequence ID" value="KAJ4480071.1"/>
    <property type="molecule type" value="Genomic_DNA"/>
</dbReference>
<feature type="non-terminal residue" evidence="1">
    <location>
        <position position="541"/>
    </location>
</feature>
<protein>
    <submittedName>
        <fullName evidence="1">Uncharacterized protein</fullName>
    </submittedName>
</protein>
<dbReference type="InterPro" id="IPR038921">
    <property type="entry name" value="YOR389W-like"/>
</dbReference>
<dbReference type="PANTHER" id="PTHR35204">
    <property type="entry name" value="YALI0A21131P"/>
    <property type="match status" value="1"/>
</dbReference>
<comment type="caution">
    <text evidence="1">The sequence shown here is derived from an EMBL/GenBank/DDBJ whole genome shotgun (WGS) entry which is preliminary data.</text>
</comment>
<dbReference type="OrthoDB" id="10261782at2759"/>
<evidence type="ECO:0000313" key="2">
    <source>
        <dbReference type="Proteomes" id="UP001150266"/>
    </source>
</evidence>
<accession>A0A9W9DQH3</accession>
<reference evidence="1" key="1">
    <citation type="submission" date="2022-08" db="EMBL/GenBank/DDBJ databases">
        <title>A Global Phylogenomic Analysis of the Shiitake Genus Lentinula.</title>
        <authorList>
            <consortium name="DOE Joint Genome Institute"/>
            <person name="Sierra-Patev S."/>
            <person name="Min B."/>
            <person name="Naranjo-Ortiz M."/>
            <person name="Looney B."/>
            <person name="Konkel Z."/>
            <person name="Slot J.C."/>
            <person name="Sakamoto Y."/>
            <person name="Steenwyk J.L."/>
            <person name="Rokas A."/>
            <person name="Carro J."/>
            <person name="Camarero S."/>
            <person name="Ferreira P."/>
            <person name="Molpeceres G."/>
            <person name="Ruiz-Duenas F.J."/>
            <person name="Serrano A."/>
            <person name="Henrissat B."/>
            <person name="Drula E."/>
            <person name="Hughes K.W."/>
            <person name="Mata J.L."/>
            <person name="Ishikawa N.K."/>
            <person name="Vargas-Isla R."/>
            <person name="Ushijima S."/>
            <person name="Smith C.A."/>
            <person name="Ahrendt S."/>
            <person name="Andreopoulos W."/>
            <person name="He G."/>
            <person name="Labutti K."/>
            <person name="Lipzen A."/>
            <person name="Ng V."/>
            <person name="Riley R."/>
            <person name="Sandor L."/>
            <person name="Barry K."/>
            <person name="Martinez A.T."/>
            <person name="Xiao Y."/>
            <person name="Gibbons J.G."/>
            <person name="Terashima K."/>
            <person name="Grigoriev I.V."/>
            <person name="Hibbett D.S."/>
        </authorList>
    </citation>
    <scope>NUCLEOTIDE SEQUENCE</scope>
    <source>
        <strain evidence="1">JLM2183</strain>
    </source>
</reference>